<dbReference type="Proteomes" id="UP000280586">
    <property type="component" value="Chromosome"/>
</dbReference>
<evidence type="ECO:0000256" key="7">
    <source>
        <dbReference type="SAM" id="Phobius"/>
    </source>
</evidence>
<evidence type="ECO:0000313" key="11">
    <source>
        <dbReference type="Proteomes" id="UP000280586"/>
    </source>
</evidence>
<dbReference type="PANTHER" id="PTHR30572:SF4">
    <property type="entry name" value="ABC TRANSPORTER PERMEASE YTRF"/>
    <property type="match status" value="1"/>
</dbReference>
<dbReference type="Pfam" id="PF02687">
    <property type="entry name" value="FtsX"/>
    <property type="match status" value="1"/>
</dbReference>
<evidence type="ECO:0000256" key="5">
    <source>
        <dbReference type="ARBA" id="ARBA00023136"/>
    </source>
</evidence>
<dbReference type="PANTHER" id="PTHR30572">
    <property type="entry name" value="MEMBRANE COMPONENT OF TRANSPORTER-RELATED"/>
    <property type="match status" value="1"/>
</dbReference>
<dbReference type="EMBL" id="CP099799">
    <property type="protein sequence ID" value="USS00192.1"/>
    <property type="molecule type" value="Genomic_DNA"/>
</dbReference>
<dbReference type="RefSeq" id="WP_120140495.1">
    <property type="nucleotide sequence ID" value="NZ_CP023671.1"/>
</dbReference>
<keyword evidence="5 7" id="KW-0472">Membrane</keyword>
<accession>A0A9N7PL93</accession>
<dbReference type="InterPro" id="IPR050250">
    <property type="entry name" value="Macrolide_Exporter_MacB"/>
</dbReference>
<evidence type="ECO:0000256" key="2">
    <source>
        <dbReference type="ARBA" id="ARBA00022475"/>
    </source>
</evidence>
<reference evidence="9 11" key="1">
    <citation type="submission" date="2017-09" db="EMBL/GenBank/DDBJ databases">
        <authorList>
            <person name="Thomas P."/>
            <person name="Seyboldt C."/>
        </authorList>
    </citation>
    <scope>NUCLEOTIDE SEQUENCE [LARGE SCALE GENOMIC DNA]</scope>
    <source>
        <strain evidence="9 11">DSM 7534</strain>
    </source>
</reference>
<protein>
    <submittedName>
        <fullName evidence="10">ABC transporter permease</fullName>
    </submittedName>
</protein>
<feature type="transmembrane region" description="Helical" evidence="7">
    <location>
        <begin position="297"/>
        <end position="318"/>
    </location>
</feature>
<dbReference type="EMBL" id="CP023671">
    <property type="protein sequence ID" value="AYE33632.1"/>
    <property type="molecule type" value="Genomic_DNA"/>
</dbReference>
<feature type="transmembrane region" description="Helical" evidence="7">
    <location>
        <begin position="380"/>
        <end position="402"/>
    </location>
</feature>
<keyword evidence="12" id="KW-1185">Reference proteome</keyword>
<keyword evidence="4 7" id="KW-1133">Transmembrane helix</keyword>
<name>A0A9N7PL93_CLOSE</name>
<keyword evidence="3 7" id="KW-0812">Transmembrane</keyword>
<evidence type="ECO:0000259" key="8">
    <source>
        <dbReference type="Pfam" id="PF02687"/>
    </source>
</evidence>
<comment type="subcellular location">
    <subcellularLocation>
        <location evidence="1">Cell membrane</location>
        <topology evidence="1">Multi-pass membrane protein</topology>
    </subcellularLocation>
</comment>
<feature type="transmembrane region" description="Helical" evidence="7">
    <location>
        <begin position="338"/>
        <end position="360"/>
    </location>
</feature>
<organism evidence="9 11">
    <name type="scientific">Clostridium septicum</name>
    <dbReference type="NCBI Taxonomy" id="1504"/>
    <lineage>
        <taxon>Bacteria</taxon>
        <taxon>Bacillati</taxon>
        <taxon>Bacillota</taxon>
        <taxon>Clostridia</taxon>
        <taxon>Eubacteriales</taxon>
        <taxon>Clostridiaceae</taxon>
        <taxon>Clostridium</taxon>
    </lineage>
</organism>
<dbReference type="KEGG" id="csep:CP523_03690"/>
<evidence type="ECO:0000313" key="9">
    <source>
        <dbReference type="EMBL" id="AYE33632.1"/>
    </source>
</evidence>
<evidence type="ECO:0000256" key="6">
    <source>
        <dbReference type="ARBA" id="ARBA00038076"/>
    </source>
</evidence>
<dbReference type="InterPro" id="IPR003838">
    <property type="entry name" value="ABC3_permease_C"/>
</dbReference>
<dbReference type="GO" id="GO:0022857">
    <property type="term" value="F:transmembrane transporter activity"/>
    <property type="evidence" value="ECO:0007669"/>
    <property type="project" value="TreeGrafter"/>
</dbReference>
<evidence type="ECO:0000256" key="1">
    <source>
        <dbReference type="ARBA" id="ARBA00004651"/>
    </source>
</evidence>
<proteinExistence type="inferred from homology"/>
<dbReference type="GeneID" id="303559785"/>
<feature type="domain" description="ABC3 transporter permease C-terminal" evidence="8">
    <location>
        <begin position="297"/>
        <end position="404"/>
    </location>
</feature>
<dbReference type="AlphaFoldDB" id="A0A9N7PL93"/>
<evidence type="ECO:0000256" key="3">
    <source>
        <dbReference type="ARBA" id="ARBA00022692"/>
    </source>
</evidence>
<dbReference type="GO" id="GO:0005886">
    <property type="term" value="C:plasma membrane"/>
    <property type="evidence" value="ECO:0007669"/>
    <property type="project" value="UniProtKB-SubCell"/>
</dbReference>
<gene>
    <name evidence="9" type="ORF">CP523_03690</name>
    <name evidence="10" type="ORF">NH397_11925</name>
</gene>
<evidence type="ECO:0000256" key="4">
    <source>
        <dbReference type="ARBA" id="ARBA00022989"/>
    </source>
</evidence>
<dbReference type="Proteomes" id="UP001055437">
    <property type="component" value="Chromosome"/>
</dbReference>
<sequence length="414" mass="48565">MNNLWYSFRELKNNLLFKIIIIIQITIAIVLLYRVNELRSYETNKLKAMGEITNNKKIYKLVSEYESIDKFLEDKKIPNKFSNFSRSIQERFTLVTTKYGEMTLKNFDGIEKFLDKDLQNAEVEEGYSLVNSLQCTSNFFEVFNIKLSDGSFDEFNKFTKINFLEWDEQCIPIILGDSYRKIFKLNEVIETAHIKCRVVGFMNENQFILDKGIYDLCRVKNLNTFIVCPIPKNLMDANINNAFLIVDNKTSDDFNFIKNYIDNLAEKQNVKLSITDPSENITNFVQSLQYNANIKLIIIYFIVFFVTIGLIVIFTNSISTRRKEFSIHIIHGATIKDICIRIILEHVFLVSLSTIFSFLYLIKNNVLIITEIIRFEPKLFFQSALILIIIVFLVSLIPIYYLKKYRLNYLIKGE</sequence>
<comment type="similarity">
    <text evidence="6">Belongs to the ABC-4 integral membrane protein family.</text>
</comment>
<evidence type="ECO:0000313" key="12">
    <source>
        <dbReference type="Proteomes" id="UP001055437"/>
    </source>
</evidence>
<keyword evidence="2" id="KW-1003">Cell membrane</keyword>
<evidence type="ECO:0000313" key="10">
    <source>
        <dbReference type="EMBL" id="USS00192.1"/>
    </source>
</evidence>
<reference evidence="10" key="2">
    <citation type="submission" date="2022-06" db="EMBL/GenBank/DDBJ databases">
        <authorList>
            <person name="Holder M.E."/>
            <person name="Ajami N.J."/>
            <person name="Petrosino J.F."/>
        </authorList>
    </citation>
    <scope>NUCLEOTIDE SEQUENCE</scope>
    <source>
        <strain evidence="10">RMA 8861</strain>
    </source>
</reference>
<feature type="transmembrane region" description="Helical" evidence="7">
    <location>
        <begin position="15"/>
        <end position="35"/>
    </location>
</feature>